<dbReference type="Proteomes" id="UP001501867">
    <property type="component" value="Unassembled WGS sequence"/>
</dbReference>
<keyword evidence="1" id="KW-0540">Nuclease</keyword>
<organism evidence="4 5">
    <name type="scientific">Streptomyces polychromogenes</name>
    <dbReference type="NCBI Taxonomy" id="67342"/>
    <lineage>
        <taxon>Bacteria</taxon>
        <taxon>Bacillati</taxon>
        <taxon>Actinomycetota</taxon>
        <taxon>Actinomycetes</taxon>
        <taxon>Kitasatosporales</taxon>
        <taxon>Streptomycetaceae</taxon>
        <taxon>Streptomyces</taxon>
    </lineage>
</organism>
<dbReference type="EMBL" id="BAAABV010000028">
    <property type="protein sequence ID" value="GAA0318379.1"/>
    <property type="molecule type" value="Genomic_DNA"/>
</dbReference>
<dbReference type="Gene3D" id="3.10.450.30">
    <property type="entry name" value="Microbial ribonucleases"/>
    <property type="match status" value="1"/>
</dbReference>
<feature type="signal peptide" evidence="3">
    <location>
        <begin position="1"/>
        <end position="31"/>
    </location>
</feature>
<comment type="caution">
    <text evidence="4">The sequence shown here is derived from an EMBL/GenBank/DDBJ whole genome shotgun (WGS) entry which is preliminary data.</text>
</comment>
<dbReference type="Pfam" id="PF00545">
    <property type="entry name" value="Ribonuclease"/>
    <property type="match status" value="1"/>
</dbReference>
<keyword evidence="5" id="KW-1185">Reference proteome</keyword>
<accession>A0ABN0VVH7</accession>
<sequence>MGRMRIPPRIAAFGGATAVAATLLAGPVAHAAPASVTSTASAAVKALGSVCYSALPSQAHDTLTLIDRGGPFPYPQDGVVFQNRERLLPAHTTGYYHEYTVITPGSPTRGARRIITGQAAHEDYYTADHYASFRRVVFGC</sequence>
<proteinExistence type="predicted"/>
<evidence type="ECO:0000313" key="5">
    <source>
        <dbReference type="Proteomes" id="UP001501867"/>
    </source>
</evidence>
<reference evidence="4 5" key="1">
    <citation type="journal article" date="2019" name="Int. J. Syst. Evol. Microbiol.">
        <title>The Global Catalogue of Microorganisms (GCM) 10K type strain sequencing project: providing services to taxonomists for standard genome sequencing and annotation.</title>
        <authorList>
            <consortium name="The Broad Institute Genomics Platform"/>
            <consortium name="The Broad Institute Genome Sequencing Center for Infectious Disease"/>
            <person name="Wu L."/>
            <person name="Ma J."/>
        </authorList>
    </citation>
    <scope>NUCLEOTIDE SEQUENCE [LARGE SCALE GENOMIC DNA]</scope>
    <source>
        <strain evidence="4 5">JCM 4505</strain>
    </source>
</reference>
<keyword evidence="2" id="KW-0378">Hydrolase</keyword>
<protein>
    <submittedName>
        <fullName evidence="4">Uncharacterized protein</fullName>
    </submittedName>
</protein>
<evidence type="ECO:0000256" key="3">
    <source>
        <dbReference type="SAM" id="SignalP"/>
    </source>
</evidence>
<name>A0ABN0VVH7_9ACTN</name>
<gene>
    <name evidence="4" type="ORF">GCM10010302_66800</name>
</gene>
<dbReference type="InterPro" id="IPR000026">
    <property type="entry name" value="N1-like"/>
</dbReference>
<keyword evidence="3" id="KW-0732">Signal</keyword>
<dbReference type="InterPro" id="IPR016191">
    <property type="entry name" value="Ribonuclease/ribotoxin"/>
</dbReference>
<feature type="chain" id="PRO_5045709932" evidence="3">
    <location>
        <begin position="32"/>
        <end position="140"/>
    </location>
</feature>
<dbReference type="SUPFAM" id="SSF53933">
    <property type="entry name" value="Microbial ribonucleases"/>
    <property type="match status" value="1"/>
</dbReference>
<evidence type="ECO:0000313" key="4">
    <source>
        <dbReference type="EMBL" id="GAA0318379.1"/>
    </source>
</evidence>
<evidence type="ECO:0000256" key="2">
    <source>
        <dbReference type="ARBA" id="ARBA00022801"/>
    </source>
</evidence>
<evidence type="ECO:0000256" key="1">
    <source>
        <dbReference type="ARBA" id="ARBA00022722"/>
    </source>
</evidence>